<sequence length="1081" mass="122984">MANENMEMKFARIYDDRSADIQCAKTFQELMIDPQIQEILKRRQYLRPTPVQAKSIPLLLLGTDMIVQAKAGTGKTLIFSVLTAHLLFGSPKKVAPQVMIVAPTREIAKQIYDTVIHFIPKDFFAHLFVGGFDEYEDIKRLKRGCQVAVGTCGRLADLIKKGIFKTEHIGLMVLDEADKLMEDDFIKEINYIFSSLPSVTKQVCVFSATYPRRLESVLKDYMNSPSLIRLDEKEESLIGIKEYAVKCVDFQKGDALVEICSKLVFNQCIVFCNSQALCERVKGFIVSNGIEAVLMSGNLPQEERFAVIDKLKKGQIKVLISTDVTARGIDAPKVDLVINASVANDADTHMHRSGRAGRFGGKGAVIHLLHDMGELDLVRKHILQKDLDVRLLDLYSFYPFDLTENQEFHQTRERLVPRLEPPSIQVSESQGYNADPVPRNYPKISTNEEKPVVGNTVPTRSRVRKLFYLKRDMINIRDEHSEDEWLHYSHSKFVFNDEDLEEILKETASDESYVYEESEEHKKLAQEFLEFQRLKALEPQPEPTVPVCPPEPFMTSDSEATNWSAPTIPSSPPKDPLDLNNSTPEWSPTAAKEGIAVFPGQEWPKNLKEYDRARMFALLNEAKAKDLTVNPFLDHPLPPELEQEVLWCRLPRNRERKCRYYDAYKNPNSYIYWFLNAIQKVDVLPDGRRREKDLTEVGQGENRDKDGEDEEFGQGDNAEQNSGTVKTSETILKAASEQIQDEKTEREPASEATQRCDADKSKKNGIGVIRIPKSGQITESGDGNTSIQKNEPSNSSQFHPGSSGFNETAASNVSMNTEELVKEKPANLNETGLVMDKDGIRSNKEELEKEKMRKLRDEQRRQEKLERKKVLEERKNKAKVKEVYVNSGNPRVVEKRFDPVPASGILDHGMPFDISEANFKWKNYEDFSAKCKSLKERMTSFYSQHPDAPQPTGKMLKRMDKGEFEENIEALGALVQSVLDGDYSHRLGRPKSNEVKKLEYALGISDEPEVPVAPEKPQLDEGGDRKHEEPITEAAPERLECIEHSSEELGYESYDATDDENLRYLEVYKVFMSDLMSKLEL</sequence>
<dbReference type="GO" id="GO:0016787">
    <property type="term" value="F:hydrolase activity"/>
    <property type="evidence" value="ECO:0007669"/>
    <property type="project" value="UniProtKB-KW"/>
</dbReference>
<evidence type="ECO:0000259" key="9">
    <source>
        <dbReference type="PROSITE" id="PS51194"/>
    </source>
</evidence>
<dbReference type="GO" id="GO:0005524">
    <property type="term" value="F:ATP binding"/>
    <property type="evidence" value="ECO:0007669"/>
    <property type="project" value="UniProtKB-KW"/>
</dbReference>
<evidence type="ECO:0000313" key="12">
    <source>
        <dbReference type="EMBL" id="CAG9114778.1"/>
    </source>
</evidence>
<feature type="compositionally biased region" description="Basic and acidic residues" evidence="7">
    <location>
        <begin position="835"/>
        <end position="862"/>
    </location>
</feature>
<feature type="region of interest" description="Disordered" evidence="7">
    <location>
        <begin position="1006"/>
        <end position="1039"/>
    </location>
</feature>
<dbReference type="InterPro" id="IPR001650">
    <property type="entry name" value="Helicase_C-like"/>
</dbReference>
<evidence type="ECO:0000313" key="13">
    <source>
        <dbReference type="Proteomes" id="UP000095284"/>
    </source>
</evidence>
<dbReference type="OrthoDB" id="7848262at2759"/>
<evidence type="ECO:0000313" key="11">
    <source>
        <dbReference type="EMBL" id="CAD5225585.1"/>
    </source>
</evidence>
<keyword evidence="4" id="KW-0347">Helicase</keyword>
<dbReference type="Gene3D" id="3.40.50.300">
    <property type="entry name" value="P-loop containing nucleotide triphosphate hydrolases"/>
    <property type="match status" value="2"/>
</dbReference>
<feature type="region of interest" description="Disordered" evidence="7">
    <location>
        <begin position="561"/>
        <end position="587"/>
    </location>
</feature>
<dbReference type="EMBL" id="CAJFDI010000004">
    <property type="protein sequence ID" value="CAD5225585.1"/>
    <property type="molecule type" value="Genomic_DNA"/>
</dbReference>
<dbReference type="InterPro" id="IPR011545">
    <property type="entry name" value="DEAD/DEAH_box_helicase_dom"/>
</dbReference>
<dbReference type="InterPro" id="IPR027417">
    <property type="entry name" value="P-loop_NTPase"/>
</dbReference>
<dbReference type="GO" id="GO:0005829">
    <property type="term" value="C:cytosol"/>
    <property type="evidence" value="ECO:0007669"/>
    <property type="project" value="TreeGrafter"/>
</dbReference>
<feature type="domain" description="Helicase ATP-binding" evidence="8">
    <location>
        <begin position="56"/>
        <end position="228"/>
    </location>
</feature>
<dbReference type="InterPro" id="IPR000629">
    <property type="entry name" value="RNA-helicase_DEAD-box_CS"/>
</dbReference>
<dbReference type="SMART" id="SM00487">
    <property type="entry name" value="DEXDc"/>
    <property type="match status" value="1"/>
</dbReference>
<reference evidence="15" key="1">
    <citation type="submission" date="2016-11" db="UniProtKB">
        <authorList>
            <consortium name="WormBaseParasite"/>
        </authorList>
    </citation>
    <scope>IDENTIFICATION</scope>
</reference>
<keyword evidence="3" id="KW-0378">Hydrolase</keyword>
<dbReference type="GO" id="GO:0043186">
    <property type="term" value="C:P granule"/>
    <property type="evidence" value="ECO:0007669"/>
    <property type="project" value="UniProtKB-ARBA"/>
</dbReference>
<feature type="compositionally biased region" description="Polar residues" evidence="7">
    <location>
        <begin position="775"/>
        <end position="817"/>
    </location>
</feature>
<evidence type="ECO:0000256" key="5">
    <source>
        <dbReference type="ARBA" id="ARBA00022840"/>
    </source>
</evidence>
<accession>A0A1I7S295</accession>
<evidence type="ECO:0000256" key="3">
    <source>
        <dbReference type="ARBA" id="ARBA00022801"/>
    </source>
</evidence>
<keyword evidence="2" id="KW-0547">Nucleotide-binding</keyword>
<evidence type="ECO:0000256" key="6">
    <source>
        <dbReference type="PROSITE-ProRule" id="PRU00552"/>
    </source>
</evidence>
<dbReference type="CDD" id="cd18787">
    <property type="entry name" value="SF2_C_DEAD"/>
    <property type="match status" value="1"/>
</dbReference>
<dbReference type="AlphaFoldDB" id="A0A1I7S295"/>
<dbReference type="PANTHER" id="PTHR47959">
    <property type="entry name" value="ATP-DEPENDENT RNA HELICASE RHLE-RELATED"/>
    <property type="match status" value="1"/>
</dbReference>
<feature type="compositionally biased region" description="Basic and acidic residues" evidence="7">
    <location>
        <begin position="692"/>
        <end position="706"/>
    </location>
</feature>
<evidence type="ECO:0000256" key="4">
    <source>
        <dbReference type="ARBA" id="ARBA00022806"/>
    </source>
</evidence>
<dbReference type="Pfam" id="PF00271">
    <property type="entry name" value="Helicase_C"/>
    <property type="match status" value="1"/>
</dbReference>
<dbReference type="SMR" id="A0A1I7S295"/>
<feature type="compositionally biased region" description="Basic and acidic residues" evidence="7">
    <location>
        <begin position="740"/>
        <end position="762"/>
    </location>
</feature>
<feature type="short sequence motif" description="Q motif" evidence="6">
    <location>
        <begin position="25"/>
        <end position="53"/>
    </location>
</feature>
<organism evidence="13 15">
    <name type="scientific">Bursaphelenchus xylophilus</name>
    <name type="common">Pinewood nematode worm</name>
    <name type="synonym">Aphelenchoides xylophilus</name>
    <dbReference type="NCBI Taxonomy" id="6326"/>
    <lineage>
        <taxon>Eukaryota</taxon>
        <taxon>Metazoa</taxon>
        <taxon>Ecdysozoa</taxon>
        <taxon>Nematoda</taxon>
        <taxon>Chromadorea</taxon>
        <taxon>Rhabditida</taxon>
        <taxon>Tylenchina</taxon>
        <taxon>Tylenchomorpha</taxon>
        <taxon>Aphelenchoidea</taxon>
        <taxon>Aphelenchoididae</taxon>
        <taxon>Bursaphelenchus</taxon>
    </lineage>
</organism>
<feature type="domain" description="DEAD-box RNA helicase Q" evidence="10">
    <location>
        <begin position="25"/>
        <end position="53"/>
    </location>
</feature>
<evidence type="ECO:0000256" key="2">
    <source>
        <dbReference type="ARBA" id="ARBA00022741"/>
    </source>
</evidence>
<dbReference type="Proteomes" id="UP000659654">
    <property type="component" value="Unassembled WGS sequence"/>
</dbReference>
<dbReference type="SUPFAM" id="SSF52540">
    <property type="entry name" value="P-loop containing nucleoside triphosphate hydrolases"/>
    <property type="match status" value="1"/>
</dbReference>
<feature type="region of interest" description="Disordered" evidence="7">
    <location>
        <begin position="692"/>
        <end position="862"/>
    </location>
</feature>
<dbReference type="eggNOG" id="KOG4284">
    <property type="taxonomic scope" value="Eukaryota"/>
</dbReference>
<evidence type="ECO:0000259" key="8">
    <source>
        <dbReference type="PROSITE" id="PS51192"/>
    </source>
</evidence>
<name>A0A1I7S295_BURXY</name>
<protein>
    <recommendedName>
        <fullName evidence="1">RNA helicase</fullName>
        <ecNumber evidence="1">3.6.4.13</ecNumber>
    </recommendedName>
</protein>
<dbReference type="SMART" id="SM00490">
    <property type="entry name" value="HELICc"/>
    <property type="match status" value="1"/>
</dbReference>
<gene>
    <name evidence="11" type="ORF">BXYJ_LOCUS8618</name>
</gene>
<dbReference type="InterPro" id="IPR050079">
    <property type="entry name" value="DEAD_box_RNA_helicase"/>
</dbReference>
<dbReference type="GO" id="GO:0003676">
    <property type="term" value="F:nucleic acid binding"/>
    <property type="evidence" value="ECO:0007669"/>
    <property type="project" value="InterPro"/>
</dbReference>
<dbReference type="WBParaSite" id="BXY_0712400.1">
    <property type="protein sequence ID" value="BXY_0712400.1"/>
    <property type="gene ID" value="BXY_0712400"/>
</dbReference>
<keyword evidence="5" id="KW-0067">ATP-binding</keyword>
<feature type="domain" description="Helicase C-terminal" evidence="9">
    <location>
        <begin position="255"/>
        <end position="403"/>
    </location>
</feature>
<dbReference type="PROSITE" id="PS51194">
    <property type="entry name" value="HELICASE_CTER"/>
    <property type="match status" value="1"/>
</dbReference>
<dbReference type="Proteomes" id="UP000095284">
    <property type="component" value="Unplaced"/>
</dbReference>
<reference evidence="12" key="2">
    <citation type="submission" date="2020-08" db="EMBL/GenBank/DDBJ databases">
        <authorList>
            <person name="Kikuchi T."/>
        </authorList>
    </citation>
    <scope>NUCLEOTIDE SEQUENCE</scope>
    <source>
        <strain evidence="11">Ka4C1</strain>
    </source>
</reference>
<evidence type="ECO:0000256" key="7">
    <source>
        <dbReference type="SAM" id="MobiDB-lite"/>
    </source>
</evidence>
<dbReference type="GO" id="GO:0003724">
    <property type="term" value="F:RNA helicase activity"/>
    <property type="evidence" value="ECO:0007669"/>
    <property type="project" value="UniProtKB-EC"/>
</dbReference>
<evidence type="ECO:0000259" key="10">
    <source>
        <dbReference type="PROSITE" id="PS51195"/>
    </source>
</evidence>
<dbReference type="PROSITE" id="PS51192">
    <property type="entry name" value="HELICASE_ATP_BIND_1"/>
    <property type="match status" value="1"/>
</dbReference>
<evidence type="ECO:0000256" key="1">
    <source>
        <dbReference type="ARBA" id="ARBA00012552"/>
    </source>
</evidence>
<feature type="compositionally biased region" description="Basic and acidic residues" evidence="7">
    <location>
        <begin position="1017"/>
        <end position="1039"/>
    </location>
</feature>
<evidence type="ECO:0000313" key="14">
    <source>
        <dbReference type="Proteomes" id="UP000659654"/>
    </source>
</evidence>
<dbReference type="InterPro" id="IPR014001">
    <property type="entry name" value="Helicase_ATP-bd"/>
</dbReference>
<dbReference type="PROSITE" id="PS00039">
    <property type="entry name" value="DEAD_ATP_HELICASE"/>
    <property type="match status" value="1"/>
</dbReference>
<keyword evidence="14" id="KW-1185">Reference proteome</keyword>
<dbReference type="Proteomes" id="UP000582659">
    <property type="component" value="Unassembled WGS sequence"/>
</dbReference>
<evidence type="ECO:0000313" key="15">
    <source>
        <dbReference type="WBParaSite" id="BXY_0712400.1"/>
    </source>
</evidence>
<dbReference type="InterPro" id="IPR014014">
    <property type="entry name" value="RNA_helicase_DEAD_Q_motif"/>
</dbReference>
<feature type="compositionally biased region" description="Polar residues" evidence="7">
    <location>
        <begin position="717"/>
        <end position="730"/>
    </location>
</feature>
<proteinExistence type="predicted"/>
<dbReference type="PANTHER" id="PTHR47959:SF1">
    <property type="entry name" value="ATP-DEPENDENT RNA HELICASE DBPA"/>
    <property type="match status" value="1"/>
</dbReference>
<dbReference type="EMBL" id="CAJFCV020000004">
    <property type="protein sequence ID" value="CAG9114778.1"/>
    <property type="molecule type" value="Genomic_DNA"/>
</dbReference>
<dbReference type="PROSITE" id="PS51195">
    <property type="entry name" value="Q_MOTIF"/>
    <property type="match status" value="1"/>
</dbReference>
<dbReference type="Pfam" id="PF00270">
    <property type="entry name" value="DEAD"/>
    <property type="match status" value="1"/>
</dbReference>
<dbReference type="EC" id="3.6.4.13" evidence="1"/>